<gene>
    <name evidence="2" type="ORF">JOC94_001385</name>
</gene>
<evidence type="ECO:0008006" key="4">
    <source>
        <dbReference type="Google" id="ProtNLM"/>
    </source>
</evidence>
<keyword evidence="1" id="KW-0812">Transmembrane</keyword>
<dbReference type="Pfam" id="PF11337">
    <property type="entry name" value="DUF3139"/>
    <property type="match status" value="1"/>
</dbReference>
<evidence type="ECO:0000256" key="1">
    <source>
        <dbReference type="SAM" id="Phobius"/>
    </source>
</evidence>
<dbReference type="RefSeq" id="WP_077109690.1">
    <property type="nucleotide sequence ID" value="NZ_JAFBFH010000007.1"/>
</dbReference>
<feature type="transmembrane region" description="Helical" evidence="1">
    <location>
        <begin position="6"/>
        <end position="23"/>
    </location>
</feature>
<comment type="caution">
    <text evidence="2">The sequence shown here is derived from an EMBL/GenBank/DDBJ whole genome shotgun (WGS) entry which is preliminary data.</text>
</comment>
<accession>A0ABS2R460</accession>
<name>A0ABS2R460_9BACI</name>
<dbReference type="EMBL" id="JAFBFH010000007">
    <property type="protein sequence ID" value="MBM7714413.1"/>
    <property type="molecule type" value="Genomic_DNA"/>
</dbReference>
<protein>
    <recommendedName>
        <fullName evidence="4">DUF3139 domain-containing protein</fullName>
    </recommendedName>
</protein>
<proteinExistence type="predicted"/>
<evidence type="ECO:0000313" key="2">
    <source>
        <dbReference type="EMBL" id="MBM7714413.1"/>
    </source>
</evidence>
<keyword evidence="1" id="KW-1133">Transmembrane helix</keyword>
<dbReference type="InterPro" id="IPR021486">
    <property type="entry name" value="DUF3139"/>
</dbReference>
<organism evidence="2 3">
    <name type="scientific">Siminovitchia thermophila</name>
    <dbReference type="NCBI Taxonomy" id="1245522"/>
    <lineage>
        <taxon>Bacteria</taxon>
        <taxon>Bacillati</taxon>
        <taxon>Bacillota</taxon>
        <taxon>Bacilli</taxon>
        <taxon>Bacillales</taxon>
        <taxon>Bacillaceae</taxon>
        <taxon>Siminovitchia</taxon>
    </lineage>
</organism>
<reference evidence="2 3" key="1">
    <citation type="submission" date="2021-01" db="EMBL/GenBank/DDBJ databases">
        <title>Genomic Encyclopedia of Type Strains, Phase IV (KMG-IV): sequencing the most valuable type-strain genomes for metagenomic binning, comparative biology and taxonomic classification.</title>
        <authorList>
            <person name="Goeker M."/>
        </authorList>
    </citation>
    <scope>NUCLEOTIDE SEQUENCE [LARGE SCALE GENOMIC DNA]</scope>
    <source>
        <strain evidence="2 3">DSM 105453</strain>
    </source>
</reference>
<keyword evidence="1" id="KW-0472">Membrane</keyword>
<evidence type="ECO:0000313" key="3">
    <source>
        <dbReference type="Proteomes" id="UP000823485"/>
    </source>
</evidence>
<sequence>MRLVLIIFGSIIIIVAGFIIYKYPIQKAITTNKVLEHVKSKGLDEDDFISMETLYDSKVGEYYVEIVYKDEPDISYIYIYRKKQKPPIIVIKQS</sequence>
<keyword evidence="3" id="KW-1185">Reference proteome</keyword>
<dbReference type="Proteomes" id="UP000823485">
    <property type="component" value="Unassembled WGS sequence"/>
</dbReference>